<keyword evidence="3" id="KW-0813">Transport</keyword>
<evidence type="ECO:0000256" key="2">
    <source>
        <dbReference type="ARBA" id="ARBA00009023"/>
    </source>
</evidence>
<comment type="subcellular location">
    <subcellularLocation>
        <location evidence="1">Cell envelope</location>
    </subcellularLocation>
</comment>
<dbReference type="NCBIfam" id="TIGR00787">
    <property type="entry name" value="dctP"/>
    <property type="match status" value="1"/>
</dbReference>
<evidence type="ECO:0000313" key="6">
    <source>
        <dbReference type="Proteomes" id="UP001055057"/>
    </source>
</evidence>
<sequence length="339" mass="37145">MSGIHRRSVLMAGLGAGAAGLSGLRTTSARAAEFSYKLGVDWPTEHPSSLQAKATCDRIRELTNGRVDIQFFPNNMLGGDTDMLSQVRSGALELMLIPTGVFSTFLPVAAINNVGFAFNGYDQVWKAMDGDLGAHVRAQVTKAGLVVMDRIWDNGFRNLTTSNRPVNALSDVKGLKVRVPVSPIFTSMWSALGASPVSANVSELYSALQTKVFDGQENALPHLQFYKLFEVQKYCAMTSHMWEGFWLIGNRKAWGRLPADLQELVAKAFDEGAVKQRAILASFLGSLEGQLKSEGITFTTPDRAPFREILSKSGFYQQWRKQFGEEAWGRLEAVAGTLA</sequence>
<organism evidence="5 6">
    <name type="scientific">Methylobacterium trifolii</name>
    <dbReference type="NCBI Taxonomy" id="1003092"/>
    <lineage>
        <taxon>Bacteria</taxon>
        <taxon>Pseudomonadati</taxon>
        <taxon>Pseudomonadota</taxon>
        <taxon>Alphaproteobacteria</taxon>
        <taxon>Hyphomicrobiales</taxon>
        <taxon>Methylobacteriaceae</taxon>
        <taxon>Methylobacterium</taxon>
    </lineage>
</organism>
<comment type="similarity">
    <text evidence="2">Belongs to the bacterial solute-binding protein 7 family.</text>
</comment>
<proteinExistence type="inferred from homology"/>
<dbReference type="PIRSF" id="PIRSF006470">
    <property type="entry name" value="DctB"/>
    <property type="match status" value="1"/>
</dbReference>
<gene>
    <name evidence="5" type="primary">siaP_2</name>
    <name evidence="5" type="ORF">MPOCJGCO_3479</name>
</gene>
<keyword evidence="6" id="KW-1185">Reference proteome</keyword>
<keyword evidence="4" id="KW-0732">Signal</keyword>
<dbReference type="NCBIfam" id="NF037995">
    <property type="entry name" value="TRAP_S1"/>
    <property type="match status" value="1"/>
</dbReference>
<accession>A0ABQ4U4P3</accession>
<dbReference type="Proteomes" id="UP001055057">
    <property type="component" value="Unassembled WGS sequence"/>
</dbReference>
<dbReference type="RefSeq" id="WP_238183920.1">
    <property type="nucleotide sequence ID" value="NZ_BPRB01000206.1"/>
</dbReference>
<protein>
    <submittedName>
        <fullName evidence="5">Sialic acid-binding periplasmic protein SiaP</fullName>
    </submittedName>
</protein>
<evidence type="ECO:0000256" key="3">
    <source>
        <dbReference type="ARBA" id="ARBA00022448"/>
    </source>
</evidence>
<comment type="caution">
    <text evidence="5">The sequence shown here is derived from an EMBL/GenBank/DDBJ whole genome shotgun (WGS) entry which is preliminary data.</text>
</comment>
<dbReference type="Pfam" id="PF03480">
    <property type="entry name" value="DctP"/>
    <property type="match status" value="1"/>
</dbReference>
<dbReference type="PROSITE" id="PS51318">
    <property type="entry name" value="TAT"/>
    <property type="match status" value="1"/>
</dbReference>
<dbReference type="InterPro" id="IPR004682">
    <property type="entry name" value="TRAP_DctP"/>
</dbReference>
<evidence type="ECO:0000313" key="5">
    <source>
        <dbReference type="EMBL" id="GJE61357.1"/>
    </source>
</evidence>
<dbReference type="InterPro" id="IPR018389">
    <property type="entry name" value="DctP_fam"/>
</dbReference>
<dbReference type="PANTHER" id="PTHR33376:SF4">
    <property type="entry name" value="SIALIC ACID-BINDING PERIPLASMIC PROTEIN SIAP"/>
    <property type="match status" value="1"/>
</dbReference>
<evidence type="ECO:0000256" key="4">
    <source>
        <dbReference type="ARBA" id="ARBA00022729"/>
    </source>
</evidence>
<name>A0ABQ4U4P3_9HYPH</name>
<dbReference type="InterPro" id="IPR038404">
    <property type="entry name" value="TRAP_DctP_sf"/>
</dbReference>
<evidence type="ECO:0000256" key="1">
    <source>
        <dbReference type="ARBA" id="ARBA00004196"/>
    </source>
</evidence>
<dbReference type="CDD" id="cd13603">
    <property type="entry name" value="PBP2_TRAP_Siap_TeaA_like"/>
    <property type="match status" value="1"/>
</dbReference>
<dbReference type="Gene3D" id="3.40.190.170">
    <property type="entry name" value="Bacterial extracellular solute-binding protein, family 7"/>
    <property type="match status" value="1"/>
</dbReference>
<reference evidence="5" key="2">
    <citation type="submission" date="2021-08" db="EMBL/GenBank/DDBJ databases">
        <authorList>
            <person name="Tani A."/>
            <person name="Ola A."/>
            <person name="Ogura Y."/>
            <person name="Katsura K."/>
            <person name="Hayashi T."/>
        </authorList>
    </citation>
    <scope>NUCLEOTIDE SEQUENCE</scope>
    <source>
        <strain evidence="5">DSM 23632</strain>
    </source>
</reference>
<dbReference type="InterPro" id="IPR006311">
    <property type="entry name" value="TAT_signal"/>
</dbReference>
<reference evidence="5" key="1">
    <citation type="journal article" date="2021" name="Front. Microbiol.">
        <title>Comprehensive Comparative Genomics and Phenotyping of Methylobacterium Species.</title>
        <authorList>
            <person name="Alessa O."/>
            <person name="Ogura Y."/>
            <person name="Fujitani Y."/>
            <person name="Takami H."/>
            <person name="Hayashi T."/>
            <person name="Sahin N."/>
            <person name="Tani A."/>
        </authorList>
    </citation>
    <scope>NUCLEOTIDE SEQUENCE</scope>
    <source>
        <strain evidence="5">DSM 23632</strain>
    </source>
</reference>
<dbReference type="PANTHER" id="PTHR33376">
    <property type="match status" value="1"/>
</dbReference>
<dbReference type="EMBL" id="BPRB01000206">
    <property type="protein sequence ID" value="GJE61357.1"/>
    <property type="molecule type" value="Genomic_DNA"/>
</dbReference>